<dbReference type="EMBL" id="JBEDNZ010000013">
    <property type="protein sequence ID" value="KAL0830619.1"/>
    <property type="molecule type" value="Genomic_DNA"/>
</dbReference>
<keyword evidence="2" id="KW-0677">Repeat</keyword>
<dbReference type="Proteomes" id="UP001549921">
    <property type="component" value="Unassembled WGS sequence"/>
</dbReference>
<dbReference type="Gene3D" id="3.80.10.10">
    <property type="entry name" value="Ribonuclease Inhibitor"/>
    <property type="match status" value="2"/>
</dbReference>
<comment type="caution">
    <text evidence="4">The sequence shown here is derived from an EMBL/GenBank/DDBJ whole genome shotgun (WGS) entry which is preliminary data.</text>
</comment>
<dbReference type="InterPro" id="IPR050836">
    <property type="entry name" value="SDS22/Internalin_LRR"/>
</dbReference>
<evidence type="ECO:0000256" key="3">
    <source>
        <dbReference type="SAM" id="MobiDB-lite"/>
    </source>
</evidence>
<proteinExistence type="predicted"/>
<dbReference type="PANTHER" id="PTHR46652">
    <property type="entry name" value="LEUCINE-RICH REPEAT AND IQ DOMAIN-CONTAINING PROTEIN 1-RELATED"/>
    <property type="match status" value="1"/>
</dbReference>
<feature type="compositionally biased region" description="Basic and acidic residues" evidence="3">
    <location>
        <begin position="344"/>
        <end position="355"/>
    </location>
</feature>
<accession>A0ABD0SXX7</accession>
<evidence type="ECO:0000256" key="1">
    <source>
        <dbReference type="ARBA" id="ARBA00022614"/>
    </source>
</evidence>
<dbReference type="SMART" id="SM00365">
    <property type="entry name" value="LRR_SD22"/>
    <property type="match status" value="2"/>
</dbReference>
<keyword evidence="1" id="KW-0433">Leucine-rich repeat</keyword>
<feature type="compositionally biased region" description="Acidic residues" evidence="3">
    <location>
        <begin position="333"/>
        <end position="343"/>
    </location>
</feature>
<dbReference type="AlphaFoldDB" id="A0ABD0SXX7"/>
<dbReference type="InterPro" id="IPR032675">
    <property type="entry name" value="LRR_dom_sf"/>
</dbReference>
<name>A0ABD0SXX7_LOXSC</name>
<feature type="region of interest" description="Disordered" evidence="3">
    <location>
        <begin position="319"/>
        <end position="355"/>
    </location>
</feature>
<dbReference type="SUPFAM" id="SSF52058">
    <property type="entry name" value="L domain-like"/>
    <property type="match status" value="1"/>
</dbReference>
<protein>
    <recommendedName>
        <fullName evidence="6">Leucine-rich repeat-containing protein 23</fullName>
    </recommendedName>
</protein>
<dbReference type="PANTHER" id="PTHR46652:SF8">
    <property type="entry name" value="LEUCINE RICH REPEAT CONTAINING 23"/>
    <property type="match status" value="1"/>
</dbReference>
<gene>
    <name evidence="4" type="ORF">ABMA28_002761</name>
</gene>
<sequence length="355" mass="40564">MLKSRFNLAQPGEEASEHAVSEEMEQMVVEEEEKKIVYPVKVLNRAQVGLRLSLLGKTAEGDGYTYLKATCIGMGLTDISAISHFKHLQFVDVSNNHLELEALQAVTELPFLVLIHADHNALQSAALRKMKYLQVMIMNNNKISTVHDVFQPELCTLEVGYNKINRVFFNNRMPTIKCLDFRYNLIEDISDFDFPNLDSLYLAGNKIKTLEGLQKLVNLRILHVRNNPIKLLDGFDEGLKKLQYINLRNCKVATLRQVKKLRVLTALDTLIMKGCPYMGGTGEESAEVAHEEEDAEIRVEVLATLPRLKRINKTIVTPEERTEAKDLMTQWQEEGEKDEEEIEDEHHDEQSNVDE</sequence>
<evidence type="ECO:0000313" key="4">
    <source>
        <dbReference type="EMBL" id="KAL0830619.1"/>
    </source>
</evidence>
<dbReference type="PROSITE" id="PS51450">
    <property type="entry name" value="LRR"/>
    <property type="match status" value="1"/>
</dbReference>
<dbReference type="Pfam" id="PF12799">
    <property type="entry name" value="LRR_4"/>
    <property type="match status" value="1"/>
</dbReference>
<dbReference type="InterPro" id="IPR025875">
    <property type="entry name" value="Leu-rich_rpt_4"/>
</dbReference>
<organism evidence="4 5">
    <name type="scientific">Loxostege sticticalis</name>
    <name type="common">Beet webworm moth</name>
    <dbReference type="NCBI Taxonomy" id="481309"/>
    <lineage>
        <taxon>Eukaryota</taxon>
        <taxon>Metazoa</taxon>
        <taxon>Ecdysozoa</taxon>
        <taxon>Arthropoda</taxon>
        <taxon>Hexapoda</taxon>
        <taxon>Insecta</taxon>
        <taxon>Pterygota</taxon>
        <taxon>Neoptera</taxon>
        <taxon>Endopterygota</taxon>
        <taxon>Lepidoptera</taxon>
        <taxon>Glossata</taxon>
        <taxon>Ditrysia</taxon>
        <taxon>Pyraloidea</taxon>
        <taxon>Crambidae</taxon>
        <taxon>Pyraustinae</taxon>
        <taxon>Loxostege</taxon>
    </lineage>
</organism>
<reference evidence="4 5" key="1">
    <citation type="submission" date="2024-06" db="EMBL/GenBank/DDBJ databases">
        <title>A chromosome-level genome assembly of beet webworm, Loxostege sticticalis.</title>
        <authorList>
            <person name="Zhang Y."/>
        </authorList>
    </citation>
    <scope>NUCLEOTIDE SEQUENCE [LARGE SCALE GENOMIC DNA]</scope>
    <source>
        <strain evidence="4">AQ028</strain>
        <tissue evidence="4">Male pupae</tissue>
    </source>
</reference>
<dbReference type="InterPro" id="IPR001611">
    <property type="entry name" value="Leu-rich_rpt"/>
</dbReference>
<evidence type="ECO:0000313" key="5">
    <source>
        <dbReference type="Proteomes" id="UP001549921"/>
    </source>
</evidence>
<evidence type="ECO:0000256" key="2">
    <source>
        <dbReference type="ARBA" id="ARBA00022737"/>
    </source>
</evidence>
<evidence type="ECO:0008006" key="6">
    <source>
        <dbReference type="Google" id="ProtNLM"/>
    </source>
</evidence>